<gene>
    <name evidence="1" type="ORF">ATK74_1755</name>
</gene>
<dbReference type="EMBL" id="PDJC01000001">
    <property type="protein sequence ID" value="PFG17192.1"/>
    <property type="molecule type" value="Genomic_DNA"/>
</dbReference>
<dbReference type="RefSeq" id="WP_098460649.1">
    <property type="nucleotide sequence ID" value="NZ_PDJC01000001.1"/>
</dbReference>
<dbReference type="AlphaFoldDB" id="A0A2A9CU74"/>
<accession>A0A2A9CU74</accession>
<sequence length="133" mass="13599">MTLGAEIAAALPELRAAAISRMTDTIKATRPGATTTDPATGAVSTAGATVYEGPGRWKPATTIPSADDVATSGRVRTSGEVHLPVGAYKPLPGDVLECIGCVLDPNLIGRKTVVRSLVGGSQVTAYRIPIEGE</sequence>
<organism evidence="1 2">
    <name type="scientific">Propionicimonas paludicola</name>
    <dbReference type="NCBI Taxonomy" id="185243"/>
    <lineage>
        <taxon>Bacteria</taxon>
        <taxon>Bacillati</taxon>
        <taxon>Actinomycetota</taxon>
        <taxon>Actinomycetes</taxon>
        <taxon>Propionibacteriales</taxon>
        <taxon>Nocardioidaceae</taxon>
        <taxon>Propionicimonas</taxon>
    </lineage>
</organism>
<reference evidence="1 2" key="1">
    <citation type="submission" date="2017-10" db="EMBL/GenBank/DDBJ databases">
        <title>Sequencing the genomes of 1000 actinobacteria strains.</title>
        <authorList>
            <person name="Klenk H.-P."/>
        </authorList>
    </citation>
    <scope>NUCLEOTIDE SEQUENCE [LARGE SCALE GENOMIC DNA]</scope>
    <source>
        <strain evidence="1 2">DSM 15597</strain>
    </source>
</reference>
<proteinExistence type="predicted"/>
<comment type="caution">
    <text evidence="1">The sequence shown here is derived from an EMBL/GenBank/DDBJ whole genome shotgun (WGS) entry which is preliminary data.</text>
</comment>
<dbReference type="OrthoDB" id="4955099at2"/>
<protein>
    <submittedName>
        <fullName evidence="1">Uncharacterized protein</fullName>
    </submittedName>
</protein>
<name>A0A2A9CU74_9ACTN</name>
<dbReference type="InterPro" id="IPR046075">
    <property type="entry name" value="DUF6093"/>
</dbReference>
<evidence type="ECO:0000313" key="1">
    <source>
        <dbReference type="EMBL" id="PFG17192.1"/>
    </source>
</evidence>
<dbReference type="Pfam" id="PF19586">
    <property type="entry name" value="DUF6093"/>
    <property type="match status" value="1"/>
</dbReference>
<keyword evidence="2" id="KW-1185">Reference proteome</keyword>
<evidence type="ECO:0000313" key="2">
    <source>
        <dbReference type="Proteomes" id="UP000226079"/>
    </source>
</evidence>
<dbReference type="Proteomes" id="UP000226079">
    <property type="component" value="Unassembled WGS sequence"/>
</dbReference>